<dbReference type="CDD" id="cd04301">
    <property type="entry name" value="NAT_SF"/>
    <property type="match status" value="1"/>
</dbReference>
<dbReference type="SUPFAM" id="SSF55729">
    <property type="entry name" value="Acyl-CoA N-acyltransferases (Nat)"/>
    <property type="match status" value="1"/>
</dbReference>
<dbReference type="GO" id="GO:0016747">
    <property type="term" value="F:acyltransferase activity, transferring groups other than amino-acyl groups"/>
    <property type="evidence" value="ECO:0007669"/>
    <property type="project" value="InterPro"/>
</dbReference>
<dbReference type="InterPro" id="IPR016181">
    <property type="entry name" value="Acyl_CoA_acyltransferase"/>
</dbReference>
<sequence length="159" mass="18568">MTEGEFSYEIRIAYEDEWDESIALAWKTFLQFEAEDYEPEGVRSFENFITDNALHRMFIMGAYQMFVALKDSKIVGMITVRSNSHISLLFVDEKHHRKGVGRALMYRLCEYLKSELGIERVTVNSSPFGVGFYHKLGFRDLQTEQTADGIRYTPMELRI</sequence>
<keyword evidence="3" id="KW-1185">Reference proteome</keyword>
<dbReference type="OrthoDB" id="307526at2"/>
<reference evidence="2 3" key="1">
    <citation type="submission" date="2019-03" db="EMBL/GenBank/DDBJ databases">
        <title>Genomic Encyclopedia of Type Strains, Phase IV (KMG-IV): sequencing the most valuable type-strain genomes for metagenomic binning, comparative biology and taxonomic classification.</title>
        <authorList>
            <person name="Goeker M."/>
        </authorList>
    </citation>
    <scope>NUCLEOTIDE SEQUENCE [LARGE SCALE GENOMIC DNA]</scope>
    <source>
        <strain evidence="2 3">DSM 100556</strain>
    </source>
</reference>
<name>A0A4R1QUQ0_9FIRM</name>
<gene>
    <name evidence="2" type="ORF">EDD76_11086</name>
</gene>
<dbReference type="InterPro" id="IPR000182">
    <property type="entry name" value="GNAT_dom"/>
</dbReference>
<protein>
    <submittedName>
        <fullName evidence="2">Acetyltransferase (GNAT) family protein</fullName>
    </submittedName>
</protein>
<proteinExistence type="predicted"/>
<feature type="domain" description="N-acetyltransferase" evidence="1">
    <location>
        <begin position="8"/>
        <end position="159"/>
    </location>
</feature>
<dbReference type="AlphaFoldDB" id="A0A4R1QUQ0"/>
<keyword evidence="2" id="KW-0808">Transferase</keyword>
<evidence type="ECO:0000313" key="3">
    <source>
        <dbReference type="Proteomes" id="UP000295718"/>
    </source>
</evidence>
<evidence type="ECO:0000313" key="2">
    <source>
        <dbReference type="EMBL" id="TCL56913.1"/>
    </source>
</evidence>
<dbReference type="PANTHER" id="PTHR43451:SF1">
    <property type="entry name" value="ACETYLTRANSFERASE"/>
    <property type="match status" value="1"/>
</dbReference>
<dbReference type="Pfam" id="PF13673">
    <property type="entry name" value="Acetyltransf_10"/>
    <property type="match status" value="1"/>
</dbReference>
<dbReference type="Gene3D" id="3.40.630.30">
    <property type="match status" value="1"/>
</dbReference>
<dbReference type="Proteomes" id="UP000295718">
    <property type="component" value="Unassembled WGS sequence"/>
</dbReference>
<organism evidence="2 3">
    <name type="scientific">Kineothrix alysoides</name>
    <dbReference type="NCBI Taxonomy" id="1469948"/>
    <lineage>
        <taxon>Bacteria</taxon>
        <taxon>Bacillati</taxon>
        <taxon>Bacillota</taxon>
        <taxon>Clostridia</taxon>
        <taxon>Lachnospirales</taxon>
        <taxon>Lachnospiraceae</taxon>
        <taxon>Kineothrix</taxon>
    </lineage>
</organism>
<comment type="caution">
    <text evidence="2">The sequence shown here is derived from an EMBL/GenBank/DDBJ whole genome shotgun (WGS) entry which is preliminary data.</text>
</comment>
<dbReference type="EMBL" id="SLUO01000010">
    <property type="protein sequence ID" value="TCL56913.1"/>
    <property type="molecule type" value="Genomic_DNA"/>
</dbReference>
<dbReference type="PROSITE" id="PS51186">
    <property type="entry name" value="GNAT"/>
    <property type="match status" value="1"/>
</dbReference>
<accession>A0A4R1QUQ0</accession>
<dbReference type="RefSeq" id="WP_031391519.1">
    <property type="nucleotide sequence ID" value="NZ_JPNB01000002.1"/>
</dbReference>
<dbReference type="PANTHER" id="PTHR43451">
    <property type="entry name" value="ACETYLTRANSFERASE (GNAT) FAMILY PROTEIN"/>
    <property type="match status" value="1"/>
</dbReference>
<evidence type="ECO:0000259" key="1">
    <source>
        <dbReference type="PROSITE" id="PS51186"/>
    </source>
</evidence>
<dbReference type="STRING" id="1469948.GCA_000732725_02855"/>
<dbReference type="InterPro" id="IPR052564">
    <property type="entry name" value="N-acetyltrans/Recomb-assoc"/>
</dbReference>